<keyword evidence="1" id="KW-0805">Transcription regulation</keyword>
<protein>
    <submittedName>
        <fullName evidence="5">HxlR family transcriptional regulator</fullName>
    </submittedName>
</protein>
<evidence type="ECO:0000256" key="3">
    <source>
        <dbReference type="ARBA" id="ARBA00023163"/>
    </source>
</evidence>
<accession>A0A4R7VAR5</accession>
<dbReference type="SUPFAM" id="SSF46785">
    <property type="entry name" value="Winged helix' DNA-binding domain"/>
    <property type="match status" value="1"/>
</dbReference>
<evidence type="ECO:0000259" key="4">
    <source>
        <dbReference type="PROSITE" id="PS51118"/>
    </source>
</evidence>
<dbReference type="OrthoDB" id="370168at2"/>
<comment type="caution">
    <text evidence="5">The sequence shown here is derived from an EMBL/GenBank/DDBJ whole genome shotgun (WGS) entry which is preliminary data.</text>
</comment>
<dbReference type="Proteomes" id="UP000294927">
    <property type="component" value="Unassembled WGS sequence"/>
</dbReference>
<evidence type="ECO:0000313" key="5">
    <source>
        <dbReference type="EMBL" id="TDV46058.1"/>
    </source>
</evidence>
<dbReference type="PANTHER" id="PTHR33204">
    <property type="entry name" value="TRANSCRIPTIONAL REGULATOR, MARR FAMILY"/>
    <property type="match status" value="1"/>
</dbReference>
<reference evidence="5 6" key="1">
    <citation type="submission" date="2019-03" db="EMBL/GenBank/DDBJ databases">
        <title>Genomic Encyclopedia of Archaeal and Bacterial Type Strains, Phase II (KMG-II): from individual species to whole genera.</title>
        <authorList>
            <person name="Goeker M."/>
        </authorList>
    </citation>
    <scope>NUCLEOTIDE SEQUENCE [LARGE SCALE GENOMIC DNA]</scope>
    <source>
        <strain evidence="5 6">DSM 45499</strain>
    </source>
</reference>
<evidence type="ECO:0000256" key="1">
    <source>
        <dbReference type="ARBA" id="ARBA00023015"/>
    </source>
</evidence>
<feature type="domain" description="HTH hxlR-type" evidence="4">
    <location>
        <begin position="7"/>
        <end position="105"/>
    </location>
</feature>
<dbReference type="AlphaFoldDB" id="A0A4R7VAR5"/>
<dbReference type="PANTHER" id="PTHR33204:SF37">
    <property type="entry name" value="HTH-TYPE TRANSCRIPTIONAL REGULATOR YODB"/>
    <property type="match status" value="1"/>
</dbReference>
<dbReference type="RefSeq" id="WP_133905735.1">
    <property type="nucleotide sequence ID" value="NZ_SOCP01000011.1"/>
</dbReference>
<dbReference type="Gene3D" id="1.10.10.10">
    <property type="entry name" value="Winged helix-like DNA-binding domain superfamily/Winged helix DNA-binding domain"/>
    <property type="match status" value="1"/>
</dbReference>
<name>A0A4R7VAR5_9PSEU</name>
<evidence type="ECO:0000313" key="6">
    <source>
        <dbReference type="Proteomes" id="UP000294927"/>
    </source>
</evidence>
<evidence type="ECO:0000256" key="2">
    <source>
        <dbReference type="ARBA" id="ARBA00023125"/>
    </source>
</evidence>
<dbReference type="InterPro" id="IPR036390">
    <property type="entry name" value="WH_DNA-bd_sf"/>
</dbReference>
<dbReference type="InterPro" id="IPR036388">
    <property type="entry name" value="WH-like_DNA-bd_sf"/>
</dbReference>
<keyword evidence="3" id="KW-0804">Transcription</keyword>
<dbReference type="InterPro" id="IPR002577">
    <property type="entry name" value="HTH_HxlR"/>
</dbReference>
<dbReference type="PROSITE" id="PS51118">
    <property type="entry name" value="HTH_HXLR"/>
    <property type="match status" value="1"/>
</dbReference>
<sequence length="107" mass="12121">MEYLADCRARLAFDLLANTWNGVVVWALRHGPQRPVTLRKRIGGISAKVLNETLRRLEDSGLVVRQAYREAPPRVEYRLTRLGESLLGPLETLGTWAETHGDEVVVR</sequence>
<keyword evidence="6" id="KW-1185">Reference proteome</keyword>
<proteinExistence type="predicted"/>
<dbReference type="GO" id="GO:0003677">
    <property type="term" value="F:DNA binding"/>
    <property type="evidence" value="ECO:0007669"/>
    <property type="project" value="UniProtKB-KW"/>
</dbReference>
<organism evidence="5 6">
    <name type="scientific">Actinophytocola oryzae</name>
    <dbReference type="NCBI Taxonomy" id="502181"/>
    <lineage>
        <taxon>Bacteria</taxon>
        <taxon>Bacillati</taxon>
        <taxon>Actinomycetota</taxon>
        <taxon>Actinomycetes</taxon>
        <taxon>Pseudonocardiales</taxon>
        <taxon>Pseudonocardiaceae</taxon>
    </lineage>
</organism>
<dbReference type="EMBL" id="SOCP01000011">
    <property type="protein sequence ID" value="TDV46058.1"/>
    <property type="molecule type" value="Genomic_DNA"/>
</dbReference>
<dbReference type="Pfam" id="PF01638">
    <property type="entry name" value="HxlR"/>
    <property type="match status" value="1"/>
</dbReference>
<keyword evidence="2" id="KW-0238">DNA-binding</keyword>
<gene>
    <name evidence="5" type="ORF">CLV71_11116</name>
</gene>